<dbReference type="GeneID" id="95395723"/>
<sequence length="192" mass="20573">MTTIDQPVQPGTVARYWGTASTIRQIDLEGIARQGVLNRYRSGPEPFMTVPLEEVVVDAEALRREFLADMNALSGRGVDGGTPGRDVTDVALEAQVWRGGYERPMFAVPNDYLGWCFLEVVAPVEESAGTVAVFDPRAGSAMTAMPGLPWGRQTTITPVPGSLAVIPGWLTCSIVPVEKGEVIVVVAATSTR</sequence>
<organism evidence="1 2">
    <name type="scientific">Nonomuraea dietziae</name>
    <dbReference type="NCBI Taxonomy" id="65515"/>
    <lineage>
        <taxon>Bacteria</taxon>
        <taxon>Bacillati</taxon>
        <taxon>Actinomycetota</taxon>
        <taxon>Actinomycetes</taxon>
        <taxon>Streptosporangiales</taxon>
        <taxon>Streptosporangiaceae</taxon>
        <taxon>Nonomuraea</taxon>
    </lineage>
</organism>
<evidence type="ECO:0000313" key="1">
    <source>
        <dbReference type="EMBL" id="MBB3733796.1"/>
    </source>
</evidence>
<accession>A0A7W5VF85</accession>
<dbReference type="Proteomes" id="UP000579945">
    <property type="component" value="Unassembled WGS sequence"/>
</dbReference>
<proteinExistence type="predicted"/>
<reference evidence="1 2" key="1">
    <citation type="submission" date="2020-08" db="EMBL/GenBank/DDBJ databases">
        <title>Sequencing the genomes of 1000 actinobacteria strains.</title>
        <authorList>
            <person name="Klenk H.-P."/>
        </authorList>
    </citation>
    <scope>NUCLEOTIDE SEQUENCE [LARGE SCALE GENOMIC DNA]</scope>
    <source>
        <strain evidence="1 2">DSM 44320</strain>
    </source>
</reference>
<gene>
    <name evidence="1" type="ORF">FHR33_009749</name>
</gene>
<dbReference type="RefSeq" id="WP_183662510.1">
    <property type="nucleotide sequence ID" value="NZ_BAAAXX010000059.1"/>
</dbReference>
<dbReference type="AlphaFoldDB" id="A0A7W5VF85"/>
<evidence type="ECO:0000313" key="2">
    <source>
        <dbReference type="Proteomes" id="UP000579945"/>
    </source>
</evidence>
<dbReference type="EMBL" id="JACIBV010000003">
    <property type="protein sequence ID" value="MBB3733796.1"/>
    <property type="molecule type" value="Genomic_DNA"/>
</dbReference>
<keyword evidence="2" id="KW-1185">Reference proteome</keyword>
<protein>
    <submittedName>
        <fullName evidence="1">Uncharacterized protein</fullName>
    </submittedName>
</protein>
<name>A0A7W5VF85_9ACTN</name>
<comment type="caution">
    <text evidence="1">The sequence shown here is derived from an EMBL/GenBank/DDBJ whole genome shotgun (WGS) entry which is preliminary data.</text>
</comment>